<comment type="caution">
    <text evidence="6">The sequence shown here is derived from an EMBL/GenBank/DDBJ whole genome shotgun (WGS) entry which is preliminary data.</text>
</comment>
<dbReference type="Proteomes" id="UP000236333">
    <property type="component" value="Unassembled WGS sequence"/>
</dbReference>
<dbReference type="GO" id="GO:0003860">
    <property type="term" value="F:3-hydroxyisobutyryl-CoA hydrolase activity"/>
    <property type="evidence" value="ECO:0007669"/>
    <property type="project" value="UniProtKB-UniRule"/>
</dbReference>
<evidence type="ECO:0000256" key="4">
    <source>
        <dbReference type="RuleBase" id="RU369070"/>
    </source>
</evidence>
<comment type="similarity">
    <text evidence="4">Belongs to the enoyl-CoA hydratase/isomerase family.</text>
</comment>
<organism evidence="6 7">
    <name type="scientific">Tetrabaena socialis</name>
    <dbReference type="NCBI Taxonomy" id="47790"/>
    <lineage>
        <taxon>Eukaryota</taxon>
        <taxon>Viridiplantae</taxon>
        <taxon>Chlorophyta</taxon>
        <taxon>core chlorophytes</taxon>
        <taxon>Chlorophyceae</taxon>
        <taxon>CS clade</taxon>
        <taxon>Chlamydomonadales</taxon>
        <taxon>Tetrabaenaceae</taxon>
        <taxon>Tetrabaena</taxon>
    </lineage>
</organism>
<dbReference type="Pfam" id="PF16113">
    <property type="entry name" value="ECH_2"/>
    <property type="match status" value="1"/>
</dbReference>
<reference evidence="6 7" key="1">
    <citation type="journal article" date="2017" name="Mol. Biol. Evol.">
        <title>The 4-celled Tetrabaena socialis nuclear genome reveals the essential components for genetic control of cell number at the origin of multicellularity in the volvocine lineage.</title>
        <authorList>
            <person name="Featherston J."/>
            <person name="Arakaki Y."/>
            <person name="Hanschen E.R."/>
            <person name="Ferris P.J."/>
            <person name="Michod R.E."/>
            <person name="Olson B.J.S.C."/>
            <person name="Nozaki H."/>
            <person name="Durand P.M."/>
        </authorList>
    </citation>
    <scope>NUCLEOTIDE SEQUENCE [LARGE SCALE GENOMIC DNA]</scope>
    <source>
        <strain evidence="6 7">NIES-571</strain>
    </source>
</reference>
<protein>
    <recommendedName>
        <fullName evidence="2 4">3-hydroxyisobutyryl-CoA hydrolase</fullName>
        <shortName evidence="4">HIB-CoA hydrolase</shortName>
        <shortName evidence="4">HIBYL-CoA-H</shortName>
        <ecNumber evidence="2 4">3.1.2.4</ecNumber>
    </recommendedName>
    <alternativeName>
        <fullName evidence="4">3-hydroxyisobutyryl-coenzyme A hydrolase</fullName>
    </alternativeName>
</protein>
<evidence type="ECO:0000313" key="6">
    <source>
        <dbReference type="EMBL" id="PNH09134.1"/>
    </source>
</evidence>
<dbReference type="CDD" id="cd06558">
    <property type="entry name" value="crotonase-like"/>
    <property type="match status" value="1"/>
</dbReference>
<gene>
    <name evidence="6" type="ORF">TSOC_004256</name>
</gene>
<keyword evidence="3 4" id="KW-0378">Hydrolase</keyword>
<feature type="domain" description="Enoyl-CoA hydratase/isomerase" evidence="5">
    <location>
        <begin position="1"/>
        <end position="146"/>
    </location>
</feature>
<comment type="catalytic activity">
    <reaction evidence="1 4">
        <text>3-hydroxy-2-methylpropanoyl-CoA + H2O = 3-hydroxy-2-methylpropanoate + CoA + H(+)</text>
        <dbReference type="Rhea" id="RHEA:20888"/>
        <dbReference type="ChEBI" id="CHEBI:11805"/>
        <dbReference type="ChEBI" id="CHEBI:15377"/>
        <dbReference type="ChEBI" id="CHEBI:15378"/>
        <dbReference type="ChEBI" id="CHEBI:57287"/>
        <dbReference type="ChEBI" id="CHEBI:57340"/>
        <dbReference type="EC" id="3.1.2.4"/>
    </reaction>
</comment>
<evidence type="ECO:0000256" key="2">
    <source>
        <dbReference type="ARBA" id="ARBA00011915"/>
    </source>
</evidence>
<dbReference type="InterPro" id="IPR045004">
    <property type="entry name" value="ECH_dom"/>
</dbReference>
<dbReference type="AlphaFoldDB" id="A0A2J8A9C2"/>
<accession>A0A2J8A9C2</accession>
<dbReference type="EMBL" id="PGGS01000102">
    <property type="protein sequence ID" value="PNH09134.1"/>
    <property type="molecule type" value="Genomic_DNA"/>
</dbReference>
<keyword evidence="7" id="KW-1185">Reference proteome</keyword>
<dbReference type="EC" id="3.1.2.4" evidence="2 4"/>
<dbReference type="InterPro" id="IPR032259">
    <property type="entry name" value="HIBYL-CoA-H"/>
</dbReference>
<evidence type="ECO:0000256" key="1">
    <source>
        <dbReference type="ARBA" id="ARBA00001709"/>
    </source>
</evidence>
<evidence type="ECO:0000259" key="5">
    <source>
        <dbReference type="Pfam" id="PF16113"/>
    </source>
</evidence>
<dbReference type="PANTHER" id="PTHR43176:SF3">
    <property type="entry name" value="3-HYDROXYISOBUTYRYL-COA HYDROLASE, MITOCHONDRIAL"/>
    <property type="match status" value="1"/>
</dbReference>
<proteinExistence type="inferred from homology"/>
<dbReference type="Gene3D" id="3.90.226.10">
    <property type="entry name" value="2-enoyl-CoA Hydratase, Chain A, domain 1"/>
    <property type="match status" value="1"/>
</dbReference>
<sequence>MPEVAIGLFPDVGASAFLPRLPGHLGRYMGLTGERLTGAEVKEAGFATHLIPSARLAELEPRLLALGRGAEDMAQVDRLLRSLEGPSQGSNQGSQGSGGVAAAGVGGVSPLLAWKLPLINAHFGRDSLAEVVASLEAAVAAADAGKEAGGQGEGQAAAFLRGTLAAMRSRVDHARPVFPCMVVYDSGMW</sequence>
<dbReference type="SUPFAM" id="SSF52096">
    <property type="entry name" value="ClpP/crotonase"/>
    <property type="match status" value="1"/>
</dbReference>
<comment type="pathway">
    <text evidence="4">Amino-acid degradation; L-valine degradation.</text>
</comment>
<name>A0A2J8A9C2_9CHLO</name>
<dbReference type="OrthoDB" id="16820at2759"/>
<evidence type="ECO:0000313" key="7">
    <source>
        <dbReference type="Proteomes" id="UP000236333"/>
    </source>
</evidence>
<dbReference type="PANTHER" id="PTHR43176">
    <property type="entry name" value="3-HYDROXYISOBUTYRYL-COA HYDROLASE-RELATED"/>
    <property type="match status" value="1"/>
</dbReference>
<evidence type="ECO:0000256" key="3">
    <source>
        <dbReference type="ARBA" id="ARBA00022801"/>
    </source>
</evidence>
<comment type="function">
    <text evidence="4">Hydrolyzes 3-hydroxyisobutyryl-CoA (HIBYL-CoA), a saline catabolite. Has high activity toward isobutyryl-CoA. Could be an isobutyryl-CoA dehydrogenase that functions in valine catabolism.</text>
</comment>
<dbReference type="GO" id="GO:0006574">
    <property type="term" value="P:L-valine catabolic process"/>
    <property type="evidence" value="ECO:0007669"/>
    <property type="project" value="UniProtKB-UniRule"/>
</dbReference>
<dbReference type="InterPro" id="IPR029045">
    <property type="entry name" value="ClpP/crotonase-like_dom_sf"/>
</dbReference>